<feature type="compositionally biased region" description="Low complexity" evidence="1">
    <location>
        <begin position="85"/>
        <end position="97"/>
    </location>
</feature>
<gene>
    <name evidence="2" type="ORF">PHSY_002714</name>
</gene>
<feature type="compositionally biased region" description="Gly residues" evidence="1">
    <location>
        <begin position="901"/>
        <end position="910"/>
    </location>
</feature>
<protein>
    <submittedName>
        <fullName evidence="2">Cytoplasm protein</fullName>
    </submittedName>
</protein>
<dbReference type="Proteomes" id="UP000014071">
    <property type="component" value="Unassembled WGS sequence"/>
</dbReference>
<reference evidence="3" key="1">
    <citation type="journal article" date="2013" name="Genome Announc.">
        <title>Draft genome sequence of the basidiomycetous yeast-like fungus Pseudozyma hubeiensis SY62, which produces an abundant amount of the biosurfactant mannosylerythritol lipids.</title>
        <authorList>
            <person name="Konishi M."/>
            <person name="Hatada Y."/>
            <person name="Horiuchi J."/>
        </authorList>
    </citation>
    <scope>NUCLEOTIDE SEQUENCE [LARGE SCALE GENOMIC DNA]</scope>
    <source>
        <strain evidence="3">SY62</strain>
    </source>
</reference>
<dbReference type="InterPro" id="IPR006994">
    <property type="entry name" value="TCF25/Rqc1"/>
</dbReference>
<proteinExistence type="predicted"/>
<dbReference type="PANTHER" id="PTHR22684:SF0">
    <property type="entry name" value="RIBOSOME QUALITY CONTROL COMPLEX SUBUNIT TCF25"/>
    <property type="match status" value="1"/>
</dbReference>
<sequence>MCCESSEAAEQTRWRKSLKDALSSQPFPLFLLVLVEPGTKPKIQLPPTPSPQIGFCIASMSSKRLNKRQLREQQELDELADAPVPTASSSATSKKSPFQQLDDSDVNPSNDEDDVDSEPAHASNVSRKPTTTSLFAALGDGTDGQQDADDQDDSESDHDISTQQASKSSKKKKNKKKKKAAAATATTEEGADAKLHSEDQPTTQQHKTNGPSKKSSKKKASSTAPAANAGSKDVSEMSIDEFDALLASQASLNAANTSNNTARSGSTAPSTLNRVSAFRTHLSLDPRNLDPAIELRRQFGSAAIKAYQNEADSSGRATSGARARAQANNPNLKVRSILCTPKDHWPPISRSFTGMSMDVLDSRSHGRICAWKHSKAYRQVQMQFLQAVRSYDPNALMALLRVYPYHIDTLLQLSEYSRHQGDLGQAADFNDRALFALERCASPYFTSCLSSTTSGPPLVNFNKIENRAFYMAIHRNIGFLGRRGTWKTALEWAKLLLGLGQDGEDHHAALLWIDFLAIKSRQHRWLLELIERLDEQRSRASAAGGKVSHVDEVSVPAKTIVDATDKEPAGEGAGYNGTLDWCVGLAYSRALAFRAVEKEEGDKTHTRSNSALRLAIARFPAVAPLLCNKAGVELPSKIAGHPAFQLSTRYSGSSDTLADLLTHIYVLRSESLWKEPGYGEWLRSTTMSLSDALTADFDLSESKRKTQPASASHNTRQGIYRHVLVSDVPDTTRQQLIAYLPPSITGSSEQMDAFDPVPPRSAPLSSSSGGDAEADVDREVETVTRYDDEYFAPIMSDLSSRSRSAGAAGGGQAGGGGMMQAFRRALQGLGGVQGWDAAMEAMDDETREDVMAQVMQMAQAAHGDGAIPGGFGEENDDEAEEMDAARPGAFAAIRAAMDAIWGGGGGGAEAGQGDHQGEEHDGEADHREEE</sequence>
<dbReference type="GO" id="GO:1990116">
    <property type="term" value="P:ribosome-associated ubiquitin-dependent protein catabolic process"/>
    <property type="evidence" value="ECO:0007669"/>
    <property type="project" value="TreeGrafter"/>
</dbReference>
<feature type="compositionally biased region" description="Polar residues" evidence="1">
    <location>
        <begin position="123"/>
        <end position="134"/>
    </location>
</feature>
<dbReference type="STRING" id="1305764.R9P1Q9"/>
<dbReference type="GeneID" id="24108005"/>
<feature type="region of interest" description="Disordered" evidence="1">
    <location>
        <begin position="747"/>
        <end position="776"/>
    </location>
</feature>
<organism evidence="2 3">
    <name type="scientific">Pseudozyma hubeiensis (strain SY62)</name>
    <name type="common">Yeast</name>
    <dbReference type="NCBI Taxonomy" id="1305764"/>
    <lineage>
        <taxon>Eukaryota</taxon>
        <taxon>Fungi</taxon>
        <taxon>Dikarya</taxon>
        <taxon>Basidiomycota</taxon>
        <taxon>Ustilaginomycotina</taxon>
        <taxon>Ustilaginomycetes</taxon>
        <taxon>Ustilaginales</taxon>
        <taxon>Ustilaginaceae</taxon>
        <taxon>Pseudozyma</taxon>
    </lineage>
</organism>
<feature type="compositionally biased region" description="Basic and acidic residues" evidence="1">
    <location>
        <begin position="915"/>
        <end position="930"/>
    </location>
</feature>
<dbReference type="Pfam" id="PF04910">
    <property type="entry name" value="Tcf25"/>
    <property type="match status" value="1"/>
</dbReference>
<feature type="region of interest" description="Disordered" evidence="1">
    <location>
        <begin position="77"/>
        <end position="234"/>
    </location>
</feature>
<dbReference type="eggNOG" id="KOG2422">
    <property type="taxonomic scope" value="Eukaryota"/>
</dbReference>
<feature type="region of interest" description="Disordered" evidence="1">
    <location>
        <begin position="901"/>
        <end position="930"/>
    </location>
</feature>
<dbReference type="PANTHER" id="PTHR22684">
    <property type="entry name" value="NULP1-RELATED"/>
    <property type="match status" value="1"/>
</dbReference>
<evidence type="ECO:0000313" key="3">
    <source>
        <dbReference type="Proteomes" id="UP000014071"/>
    </source>
</evidence>
<feature type="compositionally biased region" description="Basic residues" evidence="1">
    <location>
        <begin position="168"/>
        <end position="180"/>
    </location>
</feature>
<feature type="compositionally biased region" description="Acidic residues" evidence="1">
    <location>
        <begin position="146"/>
        <end position="156"/>
    </location>
</feature>
<dbReference type="HOGENOM" id="CLU_008321_2_0_1"/>
<dbReference type="OrthoDB" id="205993at2759"/>
<accession>R9P1Q9</accession>
<dbReference type="AlphaFoldDB" id="R9P1Q9"/>
<name>R9P1Q9_PSEHS</name>
<dbReference type="RefSeq" id="XP_012188726.1">
    <property type="nucleotide sequence ID" value="XM_012333336.1"/>
</dbReference>
<keyword evidence="3" id="KW-1185">Reference proteome</keyword>
<feature type="compositionally biased region" description="Acidic residues" evidence="1">
    <location>
        <begin position="102"/>
        <end position="117"/>
    </location>
</feature>
<evidence type="ECO:0000256" key="1">
    <source>
        <dbReference type="SAM" id="MobiDB-lite"/>
    </source>
</evidence>
<evidence type="ECO:0000313" key="2">
    <source>
        <dbReference type="EMBL" id="GAC95139.1"/>
    </source>
</evidence>
<feature type="compositionally biased region" description="Low complexity" evidence="1">
    <location>
        <begin position="136"/>
        <end position="145"/>
    </location>
</feature>
<feature type="compositionally biased region" description="Low complexity" evidence="1">
    <location>
        <begin position="221"/>
        <end position="231"/>
    </location>
</feature>
<dbReference type="GO" id="GO:1990112">
    <property type="term" value="C:RQC complex"/>
    <property type="evidence" value="ECO:0007669"/>
    <property type="project" value="TreeGrafter"/>
</dbReference>
<dbReference type="GO" id="GO:0072344">
    <property type="term" value="P:rescue of stalled ribosome"/>
    <property type="evidence" value="ECO:0007669"/>
    <property type="project" value="TreeGrafter"/>
</dbReference>
<dbReference type="EMBL" id="DF238790">
    <property type="protein sequence ID" value="GAC95139.1"/>
    <property type="molecule type" value="Genomic_DNA"/>
</dbReference>